<reference evidence="2 3" key="1">
    <citation type="journal article" date="2015" name="Stand. Genomic Sci.">
        <title>Complete genome sequence of and proposal of Thermofilum uzonense sp. nov. a novel hyperthermophilic crenarchaeon and emended description of the genus Thermofilum.</title>
        <authorList>
            <person name="Toshchakov S.V."/>
            <person name="Korzhenkov A.A."/>
            <person name="Samarov N.I."/>
            <person name="Mazunin I.O."/>
            <person name="Mozhey O.I."/>
            <person name="Shmyr I.S."/>
            <person name="Derbikova K.S."/>
            <person name="Taranov E.A."/>
            <person name="Dominova I.N."/>
            <person name="Bonch-Osmolovskaya E.A."/>
            <person name="Patrushev M.V."/>
            <person name="Podosokorskaya O.A."/>
            <person name="Kublanov I.V."/>
        </authorList>
    </citation>
    <scope>NUCLEOTIDE SEQUENCE [LARGE SCALE GENOMIC DNA]</scope>
    <source>
        <strain evidence="2 3">1807-2</strain>
    </source>
</reference>
<dbReference type="AlphaFoldDB" id="A0A0F7FGW4"/>
<evidence type="ECO:0000313" key="3">
    <source>
        <dbReference type="Proteomes" id="UP000067434"/>
    </source>
</evidence>
<feature type="transmembrane region" description="Helical" evidence="1">
    <location>
        <begin position="64"/>
        <end position="85"/>
    </location>
</feature>
<proteinExistence type="predicted"/>
<keyword evidence="1" id="KW-1133">Transmembrane helix</keyword>
<name>A0A0F7FGW4_9CREN</name>
<dbReference type="OrthoDB" id="31251at2157"/>
<keyword evidence="1" id="KW-0812">Transmembrane</keyword>
<dbReference type="Proteomes" id="UP000067434">
    <property type="component" value="Chromosome"/>
</dbReference>
<dbReference type="HOGENOM" id="CLU_2021631_0_0_2"/>
<organism evidence="2 3">
    <name type="scientific">Infirmifilum uzonense</name>
    <dbReference type="NCBI Taxonomy" id="1550241"/>
    <lineage>
        <taxon>Archaea</taxon>
        <taxon>Thermoproteota</taxon>
        <taxon>Thermoprotei</taxon>
        <taxon>Thermofilales</taxon>
        <taxon>Thermofilaceae</taxon>
        <taxon>Infirmifilum</taxon>
    </lineage>
</organism>
<feature type="transmembrane region" description="Helical" evidence="1">
    <location>
        <begin position="97"/>
        <end position="120"/>
    </location>
</feature>
<dbReference type="GeneID" id="25401023"/>
<accession>A0A0F7FGW4</accession>
<evidence type="ECO:0000256" key="1">
    <source>
        <dbReference type="SAM" id="Phobius"/>
    </source>
</evidence>
<dbReference type="RefSeq" id="WP_052883723.1">
    <property type="nucleotide sequence ID" value="NZ_CP009961.1"/>
</dbReference>
<protein>
    <submittedName>
        <fullName evidence="2">Uncharacterized protein</fullName>
    </submittedName>
</protein>
<keyword evidence="3" id="KW-1185">Reference proteome</keyword>
<keyword evidence="1" id="KW-0472">Membrane</keyword>
<dbReference type="EMBL" id="CP009961">
    <property type="protein sequence ID" value="AKG38335.1"/>
    <property type="molecule type" value="Genomic_DNA"/>
</dbReference>
<feature type="transmembrane region" description="Helical" evidence="1">
    <location>
        <begin position="36"/>
        <end position="58"/>
    </location>
</feature>
<dbReference type="KEGG" id="thf:MA03_02290"/>
<feature type="transmembrane region" description="Helical" evidence="1">
    <location>
        <begin position="6"/>
        <end position="24"/>
    </location>
</feature>
<evidence type="ECO:0000313" key="2">
    <source>
        <dbReference type="EMBL" id="AKG38335.1"/>
    </source>
</evidence>
<sequence length="122" mass="13462">MPELATPVLTGLVSMLVVAVLRLLKGRPSREELDAFILALVLSFIDGFMIAYLVPYIPSFISKLSFHIFIYLLLASLTAVIYASYRAISDVKVYATAMAPWFFILVLIVAAAAQGSRVVFLF</sequence>
<gene>
    <name evidence="2" type="ORF">MA03_02290</name>
</gene>
<dbReference type="STRING" id="1550241.MA03_02290"/>
<dbReference type="PATRIC" id="fig|1550241.5.peg.469"/>